<dbReference type="InterPro" id="IPR036770">
    <property type="entry name" value="Ankyrin_rpt-contain_sf"/>
</dbReference>
<comment type="caution">
    <text evidence="2">The sequence shown here is derived from an EMBL/GenBank/DDBJ whole genome shotgun (WGS) entry which is preliminary data.</text>
</comment>
<protein>
    <submittedName>
        <fullName evidence="2">Rpusd1 protein</fullName>
    </submittedName>
</protein>
<organism evidence="2 3">
    <name type="scientific">Symbiodinium necroappetens</name>
    <dbReference type="NCBI Taxonomy" id="1628268"/>
    <lineage>
        <taxon>Eukaryota</taxon>
        <taxon>Sar</taxon>
        <taxon>Alveolata</taxon>
        <taxon>Dinophyceae</taxon>
        <taxon>Suessiales</taxon>
        <taxon>Symbiodiniaceae</taxon>
        <taxon>Symbiodinium</taxon>
    </lineage>
</organism>
<dbReference type="SUPFAM" id="SSF48403">
    <property type="entry name" value="Ankyrin repeat"/>
    <property type="match status" value="1"/>
</dbReference>
<name>A0A813B7F1_9DINO</name>
<dbReference type="EMBL" id="CAJNJA010067896">
    <property type="protein sequence ID" value="CAE7893213.1"/>
    <property type="molecule type" value="Genomic_DNA"/>
</dbReference>
<dbReference type="Gene3D" id="1.25.40.20">
    <property type="entry name" value="Ankyrin repeat-containing domain"/>
    <property type="match status" value="1"/>
</dbReference>
<sequence length="221" mass="24208">MQGVVPDRSSAKDLMRHVVVLAQMVWLSGAVRTNDSQKDLTQMESAYGDVNEIKGLKDMTLGDARKALSRPNAEAERALDQLEHLMKKIAYSRENTNLWKMPLAQAVQTRGNDGKTLLHDASEGAWPGDLVLKALVLLGLDVNSRDALGRTPLCVAAASCPTSSNRLLSIKALIALGADKHIACNGRIPGEAAQFAMAHFGRYAQIRERCRQVVLFFQHGY</sequence>
<evidence type="ECO:0000256" key="1">
    <source>
        <dbReference type="PROSITE-ProRule" id="PRU00023"/>
    </source>
</evidence>
<dbReference type="InterPro" id="IPR002110">
    <property type="entry name" value="Ankyrin_rpt"/>
</dbReference>
<accession>A0A813B7F1</accession>
<dbReference type="Proteomes" id="UP000601435">
    <property type="component" value="Unassembled WGS sequence"/>
</dbReference>
<evidence type="ECO:0000313" key="3">
    <source>
        <dbReference type="Proteomes" id="UP000601435"/>
    </source>
</evidence>
<dbReference type="AlphaFoldDB" id="A0A813B7F1"/>
<reference evidence="2" key="1">
    <citation type="submission" date="2021-02" db="EMBL/GenBank/DDBJ databases">
        <authorList>
            <person name="Dougan E. K."/>
            <person name="Rhodes N."/>
            <person name="Thang M."/>
            <person name="Chan C."/>
        </authorList>
    </citation>
    <scope>NUCLEOTIDE SEQUENCE</scope>
</reference>
<dbReference type="PROSITE" id="PS50088">
    <property type="entry name" value="ANK_REPEAT"/>
    <property type="match status" value="1"/>
</dbReference>
<evidence type="ECO:0000313" key="2">
    <source>
        <dbReference type="EMBL" id="CAE7893213.1"/>
    </source>
</evidence>
<proteinExistence type="predicted"/>
<feature type="repeat" description="ANK" evidence="1">
    <location>
        <begin position="113"/>
        <end position="147"/>
    </location>
</feature>
<dbReference type="OrthoDB" id="417894at2759"/>
<keyword evidence="1" id="KW-0040">ANK repeat</keyword>
<gene>
    <name evidence="2" type="primary">Rpusd1</name>
    <name evidence="2" type="ORF">SNEC2469_LOCUS29791</name>
</gene>
<keyword evidence="3" id="KW-1185">Reference proteome</keyword>